<sequence>MGAPSRLLALLLYTLHFLPLVLATGIQYCRDELPLCFGVASTKNETAGGHDIHLSLVATPSKNGGWVAVGIGKKMAGSLIFVMYSDQDRTSPVTSIRTVESHTNPTVLTDHATHVEVLNSSISATSYHAHFTDSVLMMHDYYGVVEGDMDEALLSDADEYTPAIRPGETTGFVLLNENGHANLNPKAGSLLSSSWLSPAAVHGVVMSVAFMGLFMLGGILIQLPLARAFKYHWAIQIGALLLALGSATYMTIRSTHFDLHKILGLTVVSALAIQAVVGYKHHTVFIQIHQQSVFTSIHRWLGRGLLLLGTVNVALGLYHRGRPTGAIVAWFIIWLTEVAGYVWILRRKNRHQRQQRGHMVPKSEHDTELFGLAGDNSDDSEDSDFEEEV</sequence>
<evidence type="ECO:0000259" key="10">
    <source>
        <dbReference type="SMART" id="SM00665"/>
    </source>
</evidence>
<name>A0A9W9U7J0_9EURO</name>
<dbReference type="SMART" id="SM00665">
    <property type="entry name" value="B561"/>
    <property type="match status" value="1"/>
</dbReference>
<evidence type="ECO:0000256" key="5">
    <source>
        <dbReference type="ARBA" id="ARBA00022989"/>
    </source>
</evidence>
<dbReference type="CDD" id="cd09630">
    <property type="entry name" value="CDH_like_cytochrome"/>
    <property type="match status" value="1"/>
</dbReference>
<keyword evidence="5 8" id="KW-1133">Transmembrane helix</keyword>
<dbReference type="GO" id="GO:0016020">
    <property type="term" value="C:membrane"/>
    <property type="evidence" value="ECO:0007669"/>
    <property type="project" value="UniProtKB-SubCell"/>
</dbReference>
<dbReference type="PANTHER" id="PTHR47797">
    <property type="entry name" value="DEHYDROGENASE, PUTATIVE (AFU_ORTHOLOGUE AFUA_8G05805)-RELATED"/>
    <property type="match status" value="1"/>
</dbReference>
<dbReference type="EMBL" id="JAPZBO010000003">
    <property type="protein sequence ID" value="KAJ5320890.1"/>
    <property type="molecule type" value="Genomic_DNA"/>
</dbReference>
<dbReference type="Gene3D" id="2.60.40.1210">
    <property type="entry name" value="Cellobiose dehydrogenase, cytochrome domain"/>
    <property type="match status" value="1"/>
</dbReference>
<keyword evidence="3 8" id="KW-0812">Transmembrane</keyword>
<dbReference type="SUPFAM" id="SSF49344">
    <property type="entry name" value="CBD9-like"/>
    <property type="match status" value="1"/>
</dbReference>
<dbReference type="AlphaFoldDB" id="A0A9W9U7J0"/>
<keyword evidence="12" id="KW-1185">Reference proteome</keyword>
<dbReference type="Pfam" id="PF16010">
    <property type="entry name" value="CDH-cyt"/>
    <property type="match status" value="1"/>
</dbReference>
<feature type="transmembrane region" description="Helical" evidence="8">
    <location>
        <begin position="300"/>
        <end position="319"/>
    </location>
</feature>
<reference evidence="11" key="1">
    <citation type="submission" date="2022-12" db="EMBL/GenBank/DDBJ databases">
        <authorList>
            <person name="Petersen C."/>
        </authorList>
    </citation>
    <scope>NUCLEOTIDE SEQUENCE</scope>
    <source>
        <strain evidence="11">IBT 21472</strain>
    </source>
</reference>
<accession>A0A9W9U7J0</accession>
<dbReference type="Gene3D" id="1.20.120.1770">
    <property type="match status" value="1"/>
</dbReference>
<evidence type="ECO:0000256" key="3">
    <source>
        <dbReference type="ARBA" id="ARBA00022692"/>
    </source>
</evidence>
<keyword evidence="9" id="KW-0732">Signal</keyword>
<evidence type="ECO:0000256" key="4">
    <source>
        <dbReference type="ARBA" id="ARBA00022982"/>
    </source>
</evidence>
<protein>
    <recommendedName>
        <fullName evidence="10">Cytochrome b561 domain-containing protein</fullName>
    </recommendedName>
</protein>
<keyword evidence="2" id="KW-0813">Transport</keyword>
<dbReference type="CDD" id="cd08760">
    <property type="entry name" value="Cyt_b561_FRRS1_like"/>
    <property type="match status" value="1"/>
</dbReference>
<evidence type="ECO:0000256" key="9">
    <source>
        <dbReference type="SAM" id="SignalP"/>
    </source>
</evidence>
<feature type="domain" description="Cytochrome b561" evidence="10">
    <location>
        <begin position="201"/>
        <end position="317"/>
    </location>
</feature>
<comment type="caution">
    <text evidence="11">The sequence shown here is derived from an EMBL/GenBank/DDBJ whole genome shotgun (WGS) entry which is preliminary data.</text>
</comment>
<gene>
    <name evidence="11" type="ORF">N7476_003892</name>
</gene>
<evidence type="ECO:0000256" key="8">
    <source>
        <dbReference type="SAM" id="Phobius"/>
    </source>
</evidence>
<evidence type="ECO:0000256" key="1">
    <source>
        <dbReference type="ARBA" id="ARBA00004370"/>
    </source>
</evidence>
<dbReference type="InterPro" id="IPR006593">
    <property type="entry name" value="Cyt_b561/ferric_Rdtase_TM"/>
</dbReference>
<feature type="compositionally biased region" description="Acidic residues" evidence="7">
    <location>
        <begin position="376"/>
        <end position="389"/>
    </location>
</feature>
<dbReference type="PANTHER" id="PTHR47797:SF3">
    <property type="entry name" value="CYTOCHROME B561 DOMAIN-CONTAINING PROTEIN"/>
    <property type="match status" value="1"/>
</dbReference>
<evidence type="ECO:0000313" key="12">
    <source>
        <dbReference type="Proteomes" id="UP001147746"/>
    </source>
</evidence>
<feature type="region of interest" description="Disordered" evidence="7">
    <location>
        <begin position="354"/>
        <end position="389"/>
    </location>
</feature>
<feature type="transmembrane region" description="Helical" evidence="8">
    <location>
        <begin position="325"/>
        <end position="345"/>
    </location>
</feature>
<evidence type="ECO:0000256" key="6">
    <source>
        <dbReference type="ARBA" id="ARBA00023136"/>
    </source>
</evidence>
<feature type="transmembrane region" description="Helical" evidence="8">
    <location>
        <begin position="199"/>
        <end position="221"/>
    </location>
</feature>
<feature type="chain" id="PRO_5040886816" description="Cytochrome b561 domain-containing protein" evidence="9">
    <location>
        <begin position="24"/>
        <end position="389"/>
    </location>
</feature>
<comment type="subcellular location">
    <subcellularLocation>
        <location evidence="1">Membrane</location>
    </subcellularLocation>
</comment>
<evidence type="ECO:0000313" key="11">
    <source>
        <dbReference type="EMBL" id="KAJ5320890.1"/>
    </source>
</evidence>
<evidence type="ECO:0000256" key="2">
    <source>
        <dbReference type="ARBA" id="ARBA00022448"/>
    </source>
</evidence>
<feature type="transmembrane region" description="Helical" evidence="8">
    <location>
        <begin position="233"/>
        <end position="250"/>
    </location>
</feature>
<feature type="signal peptide" evidence="9">
    <location>
        <begin position="1"/>
        <end position="23"/>
    </location>
</feature>
<reference evidence="11" key="2">
    <citation type="journal article" date="2023" name="IMA Fungus">
        <title>Comparative genomic study of the Penicillium genus elucidates a diverse pangenome and 15 lateral gene transfer events.</title>
        <authorList>
            <person name="Petersen C."/>
            <person name="Sorensen T."/>
            <person name="Nielsen M.R."/>
            <person name="Sondergaard T.E."/>
            <person name="Sorensen J.L."/>
            <person name="Fitzpatrick D.A."/>
            <person name="Frisvad J.C."/>
            <person name="Nielsen K.L."/>
        </authorList>
    </citation>
    <scope>NUCLEOTIDE SEQUENCE</scope>
    <source>
        <strain evidence="11">IBT 21472</strain>
    </source>
</reference>
<keyword evidence="4" id="KW-0249">Electron transport</keyword>
<dbReference type="InterPro" id="IPR015920">
    <property type="entry name" value="Cellobiose_DH-like_cyt"/>
</dbReference>
<feature type="transmembrane region" description="Helical" evidence="8">
    <location>
        <begin position="262"/>
        <end position="279"/>
    </location>
</feature>
<dbReference type="Proteomes" id="UP001147746">
    <property type="component" value="Unassembled WGS sequence"/>
</dbReference>
<evidence type="ECO:0000256" key="7">
    <source>
        <dbReference type="SAM" id="MobiDB-lite"/>
    </source>
</evidence>
<organism evidence="11 12">
    <name type="scientific">Penicillium atrosanguineum</name>
    <dbReference type="NCBI Taxonomy" id="1132637"/>
    <lineage>
        <taxon>Eukaryota</taxon>
        <taxon>Fungi</taxon>
        <taxon>Dikarya</taxon>
        <taxon>Ascomycota</taxon>
        <taxon>Pezizomycotina</taxon>
        <taxon>Eurotiomycetes</taxon>
        <taxon>Eurotiomycetidae</taxon>
        <taxon>Eurotiales</taxon>
        <taxon>Aspergillaceae</taxon>
        <taxon>Penicillium</taxon>
    </lineage>
</organism>
<keyword evidence="6 8" id="KW-0472">Membrane</keyword>
<proteinExistence type="predicted"/>